<reference evidence="4" key="1">
    <citation type="submission" date="2023-03" db="EMBL/GenBank/DDBJ databases">
        <title>Amycolatopsis taiwanensis NBRC 103393.</title>
        <authorList>
            <person name="Ichikawa N."/>
            <person name="Sato H."/>
            <person name="Tonouchi N."/>
        </authorList>
    </citation>
    <scope>NUCLEOTIDE SEQUENCE</scope>
    <source>
        <strain evidence="4">NBRC 103393</strain>
    </source>
</reference>
<evidence type="ECO:0000259" key="3">
    <source>
        <dbReference type="Pfam" id="PF11181"/>
    </source>
</evidence>
<evidence type="ECO:0000256" key="1">
    <source>
        <dbReference type="SAM" id="MobiDB-lite"/>
    </source>
</evidence>
<keyword evidence="2" id="KW-1133">Transmembrane helix</keyword>
<dbReference type="EMBL" id="BSTI01000003">
    <property type="protein sequence ID" value="GLY65206.1"/>
    <property type="molecule type" value="Genomic_DNA"/>
</dbReference>
<evidence type="ECO:0000313" key="4">
    <source>
        <dbReference type="EMBL" id="GLY65206.1"/>
    </source>
</evidence>
<feature type="region of interest" description="Disordered" evidence="1">
    <location>
        <begin position="1"/>
        <end position="20"/>
    </location>
</feature>
<proteinExistence type="predicted"/>
<dbReference type="InterPro" id="IPR025889">
    <property type="entry name" value="GSP17M-like_dom"/>
</dbReference>
<keyword evidence="5" id="KW-1185">Reference proteome</keyword>
<dbReference type="AlphaFoldDB" id="A0A9W6QYM0"/>
<feature type="transmembrane region" description="Helical" evidence="2">
    <location>
        <begin position="75"/>
        <end position="97"/>
    </location>
</feature>
<protein>
    <recommendedName>
        <fullName evidence="3">General stress protein 17M-like domain-containing protein</fullName>
    </recommendedName>
</protein>
<gene>
    <name evidence="4" type="ORF">Atai01_18250</name>
</gene>
<name>A0A9W6QYM0_9PSEU</name>
<keyword evidence="2" id="KW-0812">Transmembrane</keyword>
<evidence type="ECO:0000256" key="2">
    <source>
        <dbReference type="SAM" id="Phobius"/>
    </source>
</evidence>
<accession>A0A9W6QYM0</accession>
<evidence type="ECO:0000313" key="5">
    <source>
        <dbReference type="Proteomes" id="UP001165136"/>
    </source>
</evidence>
<feature type="domain" description="General stress protein 17M-like" evidence="3">
    <location>
        <begin position="27"/>
        <end position="111"/>
    </location>
</feature>
<sequence>MNDPGFAPVPGDMSPGGTSVSQAQHRLASFDSYTGAQHLVDRMSDDGFPVEHIRIVGDGIQTVEQVTGRLTRGKAALMGAGTGAWVGLFIGLLFGVFAVGPGWLAVLLISLAIGAFWGAVFGFFAHWSTRGQRDFSSVMALRARRYDVYVDASHASEAARYQVA</sequence>
<dbReference type="Proteomes" id="UP001165136">
    <property type="component" value="Unassembled WGS sequence"/>
</dbReference>
<dbReference type="Pfam" id="PF11181">
    <property type="entry name" value="YflT"/>
    <property type="match status" value="1"/>
</dbReference>
<comment type="caution">
    <text evidence="4">The sequence shown here is derived from an EMBL/GenBank/DDBJ whole genome shotgun (WGS) entry which is preliminary data.</text>
</comment>
<feature type="transmembrane region" description="Helical" evidence="2">
    <location>
        <begin position="103"/>
        <end position="125"/>
    </location>
</feature>
<keyword evidence="2" id="KW-0472">Membrane</keyword>
<organism evidence="4 5">
    <name type="scientific">Amycolatopsis taiwanensis</name>
    <dbReference type="NCBI Taxonomy" id="342230"/>
    <lineage>
        <taxon>Bacteria</taxon>
        <taxon>Bacillati</taxon>
        <taxon>Actinomycetota</taxon>
        <taxon>Actinomycetes</taxon>
        <taxon>Pseudonocardiales</taxon>
        <taxon>Pseudonocardiaceae</taxon>
        <taxon>Amycolatopsis</taxon>
    </lineage>
</organism>